<dbReference type="SUPFAM" id="SSF103473">
    <property type="entry name" value="MFS general substrate transporter"/>
    <property type="match status" value="1"/>
</dbReference>
<comment type="caution">
    <text evidence="9">The sequence shown here is derived from an EMBL/GenBank/DDBJ whole genome shotgun (WGS) entry which is preliminary data.</text>
</comment>
<dbReference type="InterPro" id="IPR036259">
    <property type="entry name" value="MFS_trans_sf"/>
</dbReference>
<feature type="transmembrane region" description="Helical" evidence="7">
    <location>
        <begin position="206"/>
        <end position="228"/>
    </location>
</feature>
<evidence type="ECO:0000313" key="10">
    <source>
        <dbReference type="Proteomes" id="UP000803884"/>
    </source>
</evidence>
<evidence type="ECO:0000256" key="5">
    <source>
        <dbReference type="ARBA" id="ARBA00023136"/>
    </source>
</evidence>
<evidence type="ECO:0000256" key="6">
    <source>
        <dbReference type="SAM" id="MobiDB-lite"/>
    </source>
</evidence>
<dbReference type="PROSITE" id="PS50850">
    <property type="entry name" value="MFS"/>
    <property type="match status" value="1"/>
</dbReference>
<feature type="transmembrane region" description="Helical" evidence="7">
    <location>
        <begin position="439"/>
        <end position="460"/>
    </location>
</feature>
<keyword evidence="2" id="KW-0813">Transport</keyword>
<dbReference type="GO" id="GO:0022857">
    <property type="term" value="F:transmembrane transporter activity"/>
    <property type="evidence" value="ECO:0007669"/>
    <property type="project" value="InterPro"/>
</dbReference>
<dbReference type="FunFam" id="1.20.1250.20:FF:000013">
    <property type="entry name" value="MFS general substrate transporter"/>
    <property type="match status" value="1"/>
</dbReference>
<feature type="transmembrane region" description="Helical" evidence="7">
    <location>
        <begin position="316"/>
        <end position="336"/>
    </location>
</feature>
<feature type="region of interest" description="Disordered" evidence="6">
    <location>
        <begin position="1"/>
        <end position="30"/>
    </location>
</feature>
<gene>
    <name evidence="9" type="ORF">WHR41_04049</name>
</gene>
<feature type="transmembrane region" description="Helical" evidence="7">
    <location>
        <begin position="382"/>
        <end position="400"/>
    </location>
</feature>
<dbReference type="Pfam" id="PF07690">
    <property type="entry name" value="MFS_1"/>
    <property type="match status" value="1"/>
</dbReference>
<evidence type="ECO:0000259" key="8">
    <source>
        <dbReference type="PROSITE" id="PS50850"/>
    </source>
</evidence>
<comment type="subcellular location">
    <subcellularLocation>
        <location evidence="1">Membrane</location>
        <topology evidence="1">Multi-pass membrane protein</topology>
    </subcellularLocation>
</comment>
<feature type="transmembrane region" description="Helical" evidence="7">
    <location>
        <begin position="145"/>
        <end position="168"/>
    </location>
</feature>
<name>A0AB34KSV7_9PEZI</name>
<reference evidence="9 10" key="1">
    <citation type="journal article" date="2020" name="Microbiol. Resour. Announc.">
        <title>Draft Genome Sequence of a Cladosporium Species Isolated from the Mesophotic Ascidian Didemnum maculosum.</title>
        <authorList>
            <person name="Gioti A."/>
            <person name="Siaperas R."/>
            <person name="Nikolaivits E."/>
            <person name="Le Goff G."/>
            <person name="Ouazzani J."/>
            <person name="Kotoulas G."/>
            <person name="Topakas E."/>
        </authorList>
    </citation>
    <scope>NUCLEOTIDE SEQUENCE [LARGE SCALE GENOMIC DNA]</scope>
    <source>
        <strain evidence="9 10">TM138-S3</strain>
    </source>
</reference>
<feature type="transmembrane region" description="Helical" evidence="7">
    <location>
        <begin position="348"/>
        <end position="370"/>
    </location>
</feature>
<protein>
    <recommendedName>
        <fullName evidence="8">Major facilitator superfamily (MFS) profile domain-containing protein</fullName>
    </recommendedName>
</protein>
<dbReference type="InterPro" id="IPR020846">
    <property type="entry name" value="MFS_dom"/>
</dbReference>
<dbReference type="PANTHER" id="PTHR43791:SF62">
    <property type="entry name" value="MAJOR FACILITATOR SUPERFAMILY (MFS) PROFILE DOMAIN-CONTAINING PROTEIN"/>
    <property type="match status" value="1"/>
</dbReference>
<feature type="domain" description="Major facilitator superfamily (MFS) profile" evidence="8">
    <location>
        <begin position="80"/>
        <end position="494"/>
    </location>
</feature>
<feature type="transmembrane region" description="Helical" evidence="7">
    <location>
        <begin position="406"/>
        <end position="427"/>
    </location>
</feature>
<organism evidence="9 10">
    <name type="scientific">Cladosporium halotolerans</name>
    <dbReference type="NCBI Taxonomy" id="1052096"/>
    <lineage>
        <taxon>Eukaryota</taxon>
        <taxon>Fungi</taxon>
        <taxon>Dikarya</taxon>
        <taxon>Ascomycota</taxon>
        <taxon>Pezizomycotina</taxon>
        <taxon>Dothideomycetes</taxon>
        <taxon>Dothideomycetidae</taxon>
        <taxon>Cladosporiales</taxon>
        <taxon>Cladosporiaceae</taxon>
        <taxon>Cladosporium</taxon>
    </lineage>
</organism>
<evidence type="ECO:0000256" key="1">
    <source>
        <dbReference type="ARBA" id="ARBA00004141"/>
    </source>
</evidence>
<dbReference type="Proteomes" id="UP000803884">
    <property type="component" value="Unassembled WGS sequence"/>
</dbReference>
<dbReference type="Gene3D" id="1.20.1250.20">
    <property type="entry name" value="MFS general substrate transporter like domains"/>
    <property type="match status" value="2"/>
</dbReference>
<feature type="transmembrane region" description="Helical" evidence="7">
    <location>
        <begin position="240"/>
        <end position="262"/>
    </location>
</feature>
<keyword evidence="4 7" id="KW-1133">Transmembrane helix</keyword>
<dbReference type="EMBL" id="JAAQHG020000012">
    <property type="protein sequence ID" value="KAL1586856.1"/>
    <property type="molecule type" value="Genomic_DNA"/>
</dbReference>
<keyword evidence="5 7" id="KW-0472">Membrane</keyword>
<accession>A0AB34KSV7</accession>
<keyword evidence="3 7" id="KW-0812">Transmembrane</keyword>
<evidence type="ECO:0000256" key="4">
    <source>
        <dbReference type="ARBA" id="ARBA00022989"/>
    </source>
</evidence>
<evidence type="ECO:0000256" key="2">
    <source>
        <dbReference type="ARBA" id="ARBA00022448"/>
    </source>
</evidence>
<dbReference type="GO" id="GO:0016020">
    <property type="term" value="C:membrane"/>
    <property type="evidence" value="ECO:0007669"/>
    <property type="project" value="UniProtKB-SubCell"/>
</dbReference>
<proteinExistence type="predicted"/>
<dbReference type="PANTHER" id="PTHR43791">
    <property type="entry name" value="PERMEASE-RELATED"/>
    <property type="match status" value="1"/>
</dbReference>
<evidence type="ECO:0000256" key="3">
    <source>
        <dbReference type="ARBA" id="ARBA00022692"/>
    </source>
</evidence>
<feature type="transmembrane region" description="Helical" evidence="7">
    <location>
        <begin position="174"/>
        <end position="194"/>
    </location>
</feature>
<evidence type="ECO:0000313" key="9">
    <source>
        <dbReference type="EMBL" id="KAL1586856.1"/>
    </source>
</evidence>
<dbReference type="FunFam" id="1.20.1250.20:FF:000057">
    <property type="entry name" value="MFS general substrate transporter"/>
    <property type="match status" value="1"/>
</dbReference>
<dbReference type="RefSeq" id="XP_069229961.1">
    <property type="nucleotide sequence ID" value="XM_069372655.1"/>
</dbReference>
<keyword evidence="10" id="KW-1185">Reference proteome</keyword>
<feature type="transmembrane region" description="Helical" evidence="7">
    <location>
        <begin position="466"/>
        <end position="489"/>
    </location>
</feature>
<sequence length="516" mass="56530">MVGSDKVTPQDVEDNNPPARMSAETPAQNLKDNTDAVADAEVFEKQADFVPSPEDQIDALGIPEWRALEKKIVRRLDMTLMPCLWSLYLFNYLDRASIAQARLNTFEEDLGLEDDHFQTAVMILSLGYVLGQIPSNMIIGYLRPSLYLCLMAIVWSGVSVSMCGTTNFTGLVLVRFFLGVVEAPLLPGAVYLMSCWYTRKEMAMRVAILFTGQTLAYCTAGLIAAAVFGTLDQSYGIAGWKWLFIVLAVCGTGLALISLFLLPDYPHSQSGSAMWTMTSDMRRIASARIVADRVSTSAATTGVWAGLKMALFDWKMVLLVTLNIGISAAYGFSNFFPSIVRGFGYSDVVSLLLTCPPYIFAALGSLLNAWHSDRTGERGYHFAGPIAVGCAGYVVCLATLDGGARYGAAFVYVGGMYTANPLISTWVSSTMGRTPENRAVSVALCNVLGQVGNVIAPYFFRDRDEPRYQLAFILMMVCAAVAVTAALTLKFHMKRLNRRLYEKALLEGTVYQPYVT</sequence>
<evidence type="ECO:0000256" key="7">
    <source>
        <dbReference type="SAM" id="Phobius"/>
    </source>
</evidence>
<dbReference type="InterPro" id="IPR011701">
    <property type="entry name" value="MFS"/>
</dbReference>
<dbReference type="GeneID" id="96005493"/>
<dbReference type="AlphaFoldDB" id="A0AB34KSV7"/>